<feature type="signal peptide" evidence="1">
    <location>
        <begin position="1"/>
        <end position="20"/>
    </location>
</feature>
<proteinExistence type="predicted"/>
<evidence type="ECO:0000256" key="1">
    <source>
        <dbReference type="SAM" id="SignalP"/>
    </source>
</evidence>
<protein>
    <submittedName>
        <fullName evidence="2">Oxidoreductase</fullName>
    </submittedName>
</protein>
<dbReference type="OrthoDB" id="9798763at2"/>
<dbReference type="AlphaFoldDB" id="A0A2M8J4M2"/>
<keyword evidence="1" id="KW-0732">Signal</keyword>
<dbReference type="Proteomes" id="UP000231553">
    <property type="component" value="Unassembled WGS sequence"/>
</dbReference>
<keyword evidence="3" id="KW-1185">Reference proteome</keyword>
<name>A0A2M8J4M2_9RHOB</name>
<dbReference type="EMBL" id="PGTB01000010">
    <property type="protein sequence ID" value="PJE37739.1"/>
    <property type="molecule type" value="Genomic_DNA"/>
</dbReference>
<comment type="caution">
    <text evidence="2">The sequence shown here is derived from an EMBL/GenBank/DDBJ whole genome shotgun (WGS) entry which is preliminary data.</text>
</comment>
<gene>
    <name evidence="2" type="ORF">CVM52_05570</name>
</gene>
<accession>A0A2M8J4M2</accession>
<organism evidence="2 3">
    <name type="scientific">Pseudooceanicola lipolyticus</name>
    <dbReference type="NCBI Taxonomy" id="2029104"/>
    <lineage>
        <taxon>Bacteria</taxon>
        <taxon>Pseudomonadati</taxon>
        <taxon>Pseudomonadota</taxon>
        <taxon>Alphaproteobacteria</taxon>
        <taxon>Rhodobacterales</taxon>
        <taxon>Paracoccaceae</taxon>
        <taxon>Pseudooceanicola</taxon>
    </lineage>
</organism>
<evidence type="ECO:0000313" key="2">
    <source>
        <dbReference type="EMBL" id="PJE37739.1"/>
    </source>
</evidence>
<feature type="chain" id="PRO_5014734391" evidence="1">
    <location>
        <begin position="21"/>
        <end position="163"/>
    </location>
</feature>
<reference evidence="2 3" key="1">
    <citation type="journal article" date="2018" name="Int. J. Syst. Evol. Microbiol.">
        <title>Pseudooceanicola lipolyticus sp. nov., a marine alphaproteobacterium, reclassification of Oceanicola flagellatus as Pseudooceanicola flagellatus comb. nov. and emended description of the genus Pseudooceanicola.</title>
        <authorList>
            <person name="Huang M.-M."/>
            <person name="Guo L.-L."/>
            <person name="Wu Y.-H."/>
            <person name="Lai Q.-L."/>
            <person name="Shao Z.-Z."/>
            <person name="Wang C.-S."/>
            <person name="Wu M."/>
            <person name="Xu X.-W."/>
        </authorList>
    </citation>
    <scope>NUCLEOTIDE SEQUENCE [LARGE SCALE GENOMIC DNA]</scope>
    <source>
        <strain evidence="2 3">157</strain>
    </source>
</reference>
<dbReference type="InterPro" id="IPR036374">
    <property type="entry name" value="OxRdtase_Mopterin-bd_sf"/>
</dbReference>
<dbReference type="Gene3D" id="3.90.420.10">
    <property type="entry name" value="Oxidoreductase, molybdopterin-binding domain"/>
    <property type="match status" value="1"/>
</dbReference>
<evidence type="ECO:0000313" key="3">
    <source>
        <dbReference type="Proteomes" id="UP000231553"/>
    </source>
</evidence>
<sequence>MAAIALAALSPLRLAAANLAAPTGEAILVVSGQITATNVGDTAQFDQAMLEQLGAVTIETTTIWTEGPQTFTGVPLARLLSEVGASGGTVNAIAINDYAVDIPSEDWVETGPIVSYLHNGDAMSVRDKGPLWIIYPYDSNADYQTEVIYSRSIWQLDRIVVKD</sequence>
<dbReference type="SUPFAM" id="SSF56524">
    <property type="entry name" value="Oxidoreductase molybdopterin-binding domain"/>
    <property type="match status" value="1"/>
</dbReference>